<dbReference type="PANTHER" id="PTHR36110">
    <property type="entry name" value="RING-CLEAVING DIOXYGENASE MHQE-RELATED"/>
    <property type="match status" value="1"/>
</dbReference>
<dbReference type="OrthoDB" id="9785698at2"/>
<gene>
    <name evidence="2" type="ORF">SAMN05421734_101183</name>
</gene>
<organism evidence="2 3">
    <name type="scientific">Pelagirhabdus alkalitolerans</name>
    <dbReference type="NCBI Taxonomy" id="1612202"/>
    <lineage>
        <taxon>Bacteria</taxon>
        <taxon>Bacillati</taxon>
        <taxon>Bacillota</taxon>
        <taxon>Bacilli</taxon>
        <taxon>Bacillales</taxon>
        <taxon>Bacillaceae</taxon>
        <taxon>Pelagirhabdus</taxon>
    </lineage>
</organism>
<dbReference type="Proteomes" id="UP000242949">
    <property type="component" value="Unassembled WGS sequence"/>
</dbReference>
<dbReference type="CDD" id="cd08347">
    <property type="entry name" value="PcpA_C_like"/>
    <property type="match status" value="1"/>
</dbReference>
<name>A0A1G6GM02_9BACI</name>
<feature type="domain" description="VOC" evidence="1">
    <location>
        <begin position="156"/>
        <end position="282"/>
    </location>
</feature>
<feature type="domain" description="VOC" evidence="1">
    <location>
        <begin position="5"/>
        <end position="131"/>
    </location>
</feature>
<proteinExistence type="predicted"/>
<dbReference type="STRING" id="1612202.SAMN05421734_101183"/>
<sequence length="323" mass="36615">MQILGIHHVSALTANAQKNYDFYADQLGMRLVKKSVNQDSPSMYHLFYADEIGRPGTDLTFFEMLGVGHTYRGNNSISETGLRVQDDEAIHFWKKRFEQLGIKHEPIKTEFGRLVLRFEDHESQRLALVSDEDNEGVEAGVPFEHPDIPKKFGITGLGPVRLTVPKAEHTRQILGSVLTFENVGSYPARVENGHDIEVYQTGEGGTGAEIQLEERSNLTKEKPGRGSVHHVALRVKSVEELREVEQKVKALRLPTSGVVNRYYFQSLYFRDLNGILFELATDAPGFLVDEDESTLGEKLALPPFLEDKREQIERQLKPIKMRK</sequence>
<dbReference type="RefSeq" id="WP_090791914.1">
    <property type="nucleotide sequence ID" value="NZ_FMYI01000001.1"/>
</dbReference>
<dbReference type="EMBL" id="FMYI01000001">
    <property type="protein sequence ID" value="SDB82196.1"/>
    <property type="molecule type" value="Genomic_DNA"/>
</dbReference>
<accession>A0A1G6GM02</accession>
<evidence type="ECO:0000259" key="1">
    <source>
        <dbReference type="PROSITE" id="PS51819"/>
    </source>
</evidence>
<protein>
    <submittedName>
        <fullName evidence="2">Glyoxalase family protein</fullName>
    </submittedName>
</protein>
<dbReference type="AlphaFoldDB" id="A0A1G6GM02"/>
<dbReference type="PANTHER" id="PTHR36110:SF4">
    <property type="entry name" value="RING-CLEAVING DIOXYGENASE MHQA-RELATED"/>
    <property type="match status" value="1"/>
</dbReference>
<dbReference type="SUPFAM" id="SSF54593">
    <property type="entry name" value="Glyoxalase/Bleomycin resistance protein/Dihydroxybiphenyl dioxygenase"/>
    <property type="match status" value="1"/>
</dbReference>
<dbReference type="InterPro" id="IPR037523">
    <property type="entry name" value="VOC_core"/>
</dbReference>
<dbReference type="PROSITE" id="PS51819">
    <property type="entry name" value="VOC"/>
    <property type="match status" value="2"/>
</dbReference>
<evidence type="ECO:0000313" key="3">
    <source>
        <dbReference type="Proteomes" id="UP000242949"/>
    </source>
</evidence>
<keyword evidence="3" id="KW-1185">Reference proteome</keyword>
<dbReference type="Pfam" id="PF00903">
    <property type="entry name" value="Glyoxalase"/>
    <property type="match status" value="2"/>
</dbReference>
<dbReference type="Gene3D" id="3.10.180.10">
    <property type="entry name" value="2,3-Dihydroxybiphenyl 1,2-Dioxygenase, domain 1"/>
    <property type="match status" value="2"/>
</dbReference>
<dbReference type="InterPro" id="IPR052537">
    <property type="entry name" value="Extradiol_RC_dioxygenase"/>
</dbReference>
<evidence type="ECO:0000313" key="2">
    <source>
        <dbReference type="EMBL" id="SDB82196.1"/>
    </source>
</evidence>
<dbReference type="InterPro" id="IPR029068">
    <property type="entry name" value="Glyas_Bleomycin-R_OHBP_Dase"/>
</dbReference>
<reference evidence="3" key="1">
    <citation type="submission" date="2016-09" db="EMBL/GenBank/DDBJ databases">
        <authorList>
            <person name="Varghese N."/>
            <person name="Submissions S."/>
        </authorList>
    </citation>
    <scope>NUCLEOTIDE SEQUENCE [LARGE SCALE GENOMIC DNA]</scope>
    <source>
        <strain evidence="3">S5</strain>
    </source>
</reference>
<dbReference type="InterPro" id="IPR004360">
    <property type="entry name" value="Glyas_Fos-R_dOase_dom"/>
</dbReference>